<evidence type="ECO:0000256" key="5">
    <source>
        <dbReference type="ARBA" id="ARBA00020436"/>
    </source>
</evidence>
<proteinExistence type="inferred from homology"/>
<keyword evidence="9" id="KW-0333">Golgi apparatus</keyword>
<dbReference type="Gene3D" id="2.60.40.10">
    <property type="entry name" value="Immunoglobulins"/>
    <property type="match status" value="2"/>
</dbReference>
<dbReference type="SMART" id="SM00312">
    <property type="entry name" value="PX"/>
    <property type="match status" value="1"/>
</dbReference>
<dbReference type="InterPro" id="IPR036871">
    <property type="entry name" value="PX_dom_sf"/>
</dbReference>
<dbReference type="GO" id="GO:0032456">
    <property type="term" value="P:endocytic recycling"/>
    <property type="evidence" value="ECO:0007669"/>
    <property type="project" value="TreeGrafter"/>
</dbReference>
<evidence type="ECO:0000259" key="16">
    <source>
        <dbReference type="PROSITE" id="PS50835"/>
    </source>
</evidence>
<keyword evidence="14" id="KW-0732">Signal</keyword>
<dbReference type="PROSITE" id="PS50195">
    <property type="entry name" value="PX"/>
    <property type="match status" value="1"/>
</dbReference>
<feature type="compositionally biased region" description="Polar residues" evidence="13">
    <location>
        <begin position="549"/>
        <end position="566"/>
    </location>
</feature>
<dbReference type="Pfam" id="PF00787">
    <property type="entry name" value="PX"/>
    <property type="match status" value="1"/>
</dbReference>
<dbReference type="SUPFAM" id="SSF48726">
    <property type="entry name" value="Immunoglobulin"/>
    <property type="match status" value="2"/>
</dbReference>
<dbReference type="InterPro" id="IPR013106">
    <property type="entry name" value="Ig_V-set"/>
</dbReference>
<feature type="chain" id="PRO_5032581186" description="Sorting nexin-3" evidence="14">
    <location>
        <begin position="22"/>
        <end position="658"/>
    </location>
</feature>
<dbReference type="InterPro" id="IPR013783">
    <property type="entry name" value="Ig-like_fold"/>
</dbReference>
<dbReference type="SUPFAM" id="SSF64268">
    <property type="entry name" value="PX domain"/>
    <property type="match status" value="1"/>
</dbReference>
<evidence type="ECO:0000313" key="17">
    <source>
        <dbReference type="EMBL" id="CAF1135452.1"/>
    </source>
</evidence>
<feature type="domain" description="PX" evidence="15">
    <location>
        <begin position="265"/>
        <end position="390"/>
    </location>
</feature>
<sequence>MVTIVALIFFIYTSCPHRTLAIGQQSFEPEYTVASVVMQSVVLPCKAALPHVEPERVMWYRLTNPDKSTLSVGKHLITKDSRLSVAYYSVDHGYSPAKWDLHISNVRLSDAANYQCHVITKTNPKSSRSNVKLIVEDIIVDIQPTDVLVSLGDSTQFSCQFTGEHRIRREQITWHKDGKPLVTDATRVITSIELPNATVTNLQIVASQLNDSGSYRCSDGHGAQSREAKLYLRDINQQMSLRSCSPQVTSTEDDKMMNAYHSAEPALQVEVISPTVQGVGSKRYVEYTVKVKTTLPVFKESESTVKRRYSEFEWLHKELQCADTKIAVPSLPEKAWQRQLPFRKDEGLFQEDFIEERRRGLETFINKIASHPLAQNEHALHVFLFDPVIDLSQYVRGKITKIQITRLIIPIHHLSGTSIGSQKVVIVFSTHLKDVHFFPQATNVYSLIEIVDYFEFKRTIRTRKIYLEAQLQSEKRKQQAHLKKINDMQRQSKLDNSSPHACPHIHQGFVRQLGEKRQVIDKENELKTRKLLGIMTSRAVHFPPPSYSPNPAQRNRTAHPAQSNTDFLDRVAKTRGRYDTEKWKKDYQEHRGYLKLRKNNSVFTPLDVGSNREGNSKTNSVVNTARTSPHGTSSDPDSNRQPNDKTNSSVNDKQTKLS</sequence>
<evidence type="ECO:0000256" key="14">
    <source>
        <dbReference type="SAM" id="SignalP"/>
    </source>
</evidence>
<dbReference type="InterPro" id="IPR003599">
    <property type="entry name" value="Ig_sub"/>
</dbReference>
<feature type="signal peptide" evidence="14">
    <location>
        <begin position="1"/>
        <end position="21"/>
    </location>
</feature>
<evidence type="ECO:0000256" key="8">
    <source>
        <dbReference type="ARBA" id="ARBA00022927"/>
    </source>
</evidence>
<dbReference type="AlphaFoldDB" id="A0A814RLA2"/>
<evidence type="ECO:0000256" key="3">
    <source>
        <dbReference type="ARBA" id="ARBA00004496"/>
    </source>
</evidence>
<keyword evidence="7" id="KW-0963">Cytoplasm</keyword>
<dbReference type="EMBL" id="CAJNOJ010000111">
    <property type="protein sequence ID" value="CAF1135452.1"/>
    <property type="molecule type" value="Genomic_DNA"/>
</dbReference>
<evidence type="ECO:0000256" key="1">
    <source>
        <dbReference type="ARBA" id="ARBA00004179"/>
    </source>
</evidence>
<gene>
    <name evidence="17" type="ORF">EDS130_LOCUS21795</name>
</gene>
<accession>A0A814RLA2</accession>
<comment type="similarity">
    <text evidence="4">Belongs to the sorting nexin family.</text>
</comment>
<keyword evidence="10" id="KW-0446">Lipid-binding</keyword>
<dbReference type="InterPro" id="IPR036179">
    <property type="entry name" value="Ig-like_dom_sf"/>
</dbReference>
<evidence type="ECO:0000256" key="4">
    <source>
        <dbReference type="ARBA" id="ARBA00010883"/>
    </source>
</evidence>
<evidence type="ECO:0000256" key="6">
    <source>
        <dbReference type="ARBA" id="ARBA00022448"/>
    </source>
</evidence>
<dbReference type="Pfam" id="PF07679">
    <property type="entry name" value="I-set"/>
    <property type="match status" value="1"/>
</dbReference>
<evidence type="ECO:0000256" key="9">
    <source>
        <dbReference type="ARBA" id="ARBA00023034"/>
    </source>
</evidence>
<dbReference type="PANTHER" id="PTHR45963">
    <property type="entry name" value="RE52028P"/>
    <property type="match status" value="1"/>
</dbReference>
<feature type="region of interest" description="Disordered" evidence="13">
    <location>
        <begin position="603"/>
        <end position="658"/>
    </location>
</feature>
<protein>
    <recommendedName>
        <fullName evidence="5">Sorting nexin-3</fullName>
    </recommendedName>
</protein>
<keyword evidence="8" id="KW-0653">Protein transport</keyword>
<keyword evidence="11" id="KW-0472">Membrane</keyword>
<dbReference type="OrthoDB" id="10012075at2759"/>
<dbReference type="InterPro" id="IPR003598">
    <property type="entry name" value="Ig_sub2"/>
</dbReference>
<evidence type="ECO:0000313" key="18">
    <source>
        <dbReference type="Proteomes" id="UP000663852"/>
    </source>
</evidence>
<dbReference type="Gene3D" id="3.30.1520.10">
    <property type="entry name" value="Phox-like domain"/>
    <property type="match status" value="1"/>
</dbReference>
<dbReference type="GO" id="GO:0030904">
    <property type="term" value="C:retromer complex"/>
    <property type="evidence" value="ECO:0007669"/>
    <property type="project" value="TreeGrafter"/>
</dbReference>
<comment type="function">
    <text evidence="12">Required for retention of late Golgi membrane proteins. Component of the retrieval machinery that functions by direct interaction with the cytosolic tails of certain TGN membrane proteins during the sorting/budding process at the prevacuolar compartment. Binds phosphatidylinositol 3-phosphate (PtdIns(P3)).</text>
</comment>
<feature type="region of interest" description="Disordered" evidence="13">
    <location>
        <begin position="537"/>
        <end position="573"/>
    </location>
</feature>
<evidence type="ECO:0000259" key="15">
    <source>
        <dbReference type="PROSITE" id="PS50195"/>
    </source>
</evidence>
<dbReference type="GO" id="GO:0031901">
    <property type="term" value="C:early endosome membrane"/>
    <property type="evidence" value="ECO:0007669"/>
    <property type="project" value="TreeGrafter"/>
</dbReference>
<keyword evidence="6" id="KW-0813">Transport</keyword>
<evidence type="ECO:0000256" key="12">
    <source>
        <dbReference type="ARBA" id="ARBA00025533"/>
    </source>
</evidence>
<dbReference type="GO" id="GO:0000139">
    <property type="term" value="C:Golgi membrane"/>
    <property type="evidence" value="ECO:0007669"/>
    <property type="project" value="UniProtKB-SubCell"/>
</dbReference>
<dbReference type="CDD" id="cd00096">
    <property type="entry name" value="Ig"/>
    <property type="match status" value="1"/>
</dbReference>
<dbReference type="GO" id="GO:0015031">
    <property type="term" value="P:protein transport"/>
    <property type="evidence" value="ECO:0007669"/>
    <property type="project" value="UniProtKB-KW"/>
</dbReference>
<evidence type="ECO:0000256" key="13">
    <source>
        <dbReference type="SAM" id="MobiDB-lite"/>
    </source>
</evidence>
<evidence type="ECO:0000256" key="11">
    <source>
        <dbReference type="ARBA" id="ARBA00023136"/>
    </source>
</evidence>
<feature type="domain" description="Ig-like" evidence="16">
    <location>
        <begin position="124"/>
        <end position="231"/>
    </location>
</feature>
<dbReference type="PANTHER" id="PTHR45963:SF2">
    <property type="entry name" value="RE52028P"/>
    <property type="match status" value="1"/>
</dbReference>
<evidence type="ECO:0000256" key="10">
    <source>
        <dbReference type="ARBA" id="ARBA00023121"/>
    </source>
</evidence>
<organism evidence="17 18">
    <name type="scientific">Adineta ricciae</name>
    <name type="common">Rotifer</name>
    <dbReference type="NCBI Taxonomy" id="249248"/>
    <lineage>
        <taxon>Eukaryota</taxon>
        <taxon>Metazoa</taxon>
        <taxon>Spiralia</taxon>
        <taxon>Gnathifera</taxon>
        <taxon>Rotifera</taxon>
        <taxon>Eurotatoria</taxon>
        <taxon>Bdelloidea</taxon>
        <taxon>Adinetida</taxon>
        <taxon>Adinetidae</taxon>
        <taxon>Adineta</taxon>
    </lineage>
</organism>
<dbReference type="SMART" id="SM00409">
    <property type="entry name" value="IG"/>
    <property type="match status" value="2"/>
</dbReference>
<name>A0A814RLA2_ADIRI</name>
<evidence type="ECO:0000256" key="7">
    <source>
        <dbReference type="ARBA" id="ARBA00022490"/>
    </source>
</evidence>
<dbReference type="InterPro" id="IPR007110">
    <property type="entry name" value="Ig-like_dom"/>
</dbReference>
<comment type="caution">
    <text evidence="17">The sequence shown here is derived from an EMBL/GenBank/DDBJ whole genome shotgun (WGS) entry which is preliminary data.</text>
</comment>
<evidence type="ECO:0000256" key="2">
    <source>
        <dbReference type="ARBA" id="ARBA00004255"/>
    </source>
</evidence>
<dbReference type="GO" id="GO:0032266">
    <property type="term" value="F:phosphatidylinositol-3-phosphate binding"/>
    <property type="evidence" value="ECO:0007669"/>
    <property type="project" value="TreeGrafter"/>
</dbReference>
<dbReference type="SMART" id="SM00408">
    <property type="entry name" value="IGc2"/>
    <property type="match status" value="2"/>
</dbReference>
<reference evidence="17" key="1">
    <citation type="submission" date="2021-02" db="EMBL/GenBank/DDBJ databases">
        <authorList>
            <person name="Nowell W R."/>
        </authorList>
    </citation>
    <scope>NUCLEOTIDE SEQUENCE</scope>
</reference>
<dbReference type="InterPro" id="IPR051074">
    <property type="entry name" value="Sorting_Nexin"/>
</dbReference>
<dbReference type="InterPro" id="IPR013098">
    <property type="entry name" value="Ig_I-set"/>
</dbReference>
<dbReference type="Proteomes" id="UP000663852">
    <property type="component" value="Unassembled WGS sequence"/>
</dbReference>
<dbReference type="InterPro" id="IPR001683">
    <property type="entry name" value="PX_dom"/>
</dbReference>
<dbReference type="CDD" id="cd06894">
    <property type="entry name" value="PX_SNX3_like"/>
    <property type="match status" value="1"/>
</dbReference>
<feature type="compositionally biased region" description="Polar residues" evidence="13">
    <location>
        <begin position="612"/>
        <end position="652"/>
    </location>
</feature>
<dbReference type="PROSITE" id="PS50835">
    <property type="entry name" value="IG_LIKE"/>
    <property type="match status" value="2"/>
</dbReference>
<dbReference type="Pfam" id="PF07686">
    <property type="entry name" value="V-set"/>
    <property type="match status" value="1"/>
</dbReference>
<feature type="domain" description="Ig-like" evidence="16">
    <location>
        <begin position="16"/>
        <end position="118"/>
    </location>
</feature>
<dbReference type="GO" id="GO:0034499">
    <property type="term" value="P:late endosome to Golgi transport"/>
    <property type="evidence" value="ECO:0007669"/>
    <property type="project" value="TreeGrafter"/>
</dbReference>
<comment type="subcellular location">
    <subcellularLocation>
        <location evidence="3">Cytoplasm</location>
    </subcellularLocation>
    <subcellularLocation>
        <location evidence="2">Golgi apparatus membrane</location>
        <topology evidence="2">Peripheral membrane protein</topology>
        <orientation evidence="2">Cytoplasmic side</orientation>
    </subcellularLocation>
    <subcellularLocation>
        <location evidence="1">Prevacuolar compartment membrane</location>
        <topology evidence="1">Peripheral membrane protein</topology>
        <orientation evidence="1">Cytoplasmic side</orientation>
    </subcellularLocation>
</comment>